<evidence type="ECO:0000256" key="3">
    <source>
        <dbReference type="ARBA" id="ARBA00023163"/>
    </source>
</evidence>
<comment type="caution">
    <text evidence="6">The sequence shown here is derived from an EMBL/GenBank/DDBJ whole genome shotgun (WGS) entry which is preliminary data.</text>
</comment>
<dbReference type="GO" id="GO:0003677">
    <property type="term" value="F:DNA binding"/>
    <property type="evidence" value="ECO:0007669"/>
    <property type="project" value="UniProtKB-UniRule"/>
</dbReference>
<protein>
    <submittedName>
        <fullName evidence="6">TetR/AcrR family transcriptional regulator</fullName>
    </submittedName>
</protein>
<dbReference type="RefSeq" id="WP_009643512.1">
    <property type="nucleotide sequence ID" value="NZ_CAUTAN010000009.1"/>
</dbReference>
<evidence type="ECO:0000313" key="7">
    <source>
        <dbReference type="Proteomes" id="UP000526307"/>
    </source>
</evidence>
<dbReference type="Proteomes" id="UP000526307">
    <property type="component" value="Unassembled WGS sequence"/>
</dbReference>
<feature type="DNA-binding region" description="H-T-H motif" evidence="4">
    <location>
        <begin position="32"/>
        <end position="51"/>
    </location>
</feature>
<evidence type="ECO:0000259" key="5">
    <source>
        <dbReference type="PROSITE" id="PS50977"/>
    </source>
</evidence>
<dbReference type="InterPro" id="IPR001647">
    <property type="entry name" value="HTH_TetR"/>
</dbReference>
<organism evidence="6 7">
    <name type="scientific">Mogibacterium timidum</name>
    <dbReference type="NCBI Taxonomy" id="35519"/>
    <lineage>
        <taxon>Bacteria</taxon>
        <taxon>Bacillati</taxon>
        <taxon>Bacillota</taxon>
        <taxon>Clostridia</taxon>
        <taxon>Peptostreptococcales</taxon>
        <taxon>Anaerovoracaceae</taxon>
        <taxon>Mogibacterium</taxon>
    </lineage>
</organism>
<sequence>MGNKRLSREQRRRQIKDIALELFITNGYANTTMDEIIQAVGISKGGMYHHFSGKEEIFLELLDDGNEYRKNIVVKYMRESRKNRSEKLIDSLLDKILDVNPYKKLYTVFLIEMQNNENFKKLFAKLYDKGIEDFLEFCKAEGLDEYITINNREFVFLMNSLYVGMYLFDIDKEKLREMLTIMFKAYLKC</sequence>
<evidence type="ECO:0000256" key="2">
    <source>
        <dbReference type="ARBA" id="ARBA00023125"/>
    </source>
</evidence>
<accession>A0A7Y9AZZ8</accession>
<evidence type="ECO:0000256" key="1">
    <source>
        <dbReference type="ARBA" id="ARBA00023015"/>
    </source>
</evidence>
<dbReference type="SUPFAM" id="SSF46689">
    <property type="entry name" value="Homeodomain-like"/>
    <property type="match status" value="1"/>
</dbReference>
<dbReference type="Pfam" id="PF00440">
    <property type="entry name" value="TetR_N"/>
    <property type="match status" value="1"/>
</dbReference>
<evidence type="ECO:0000256" key="4">
    <source>
        <dbReference type="PROSITE-ProRule" id="PRU00335"/>
    </source>
</evidence>
<dbReference type="EMBL" id="JABXYR010000001">
    <property type="protein sequence ID" value="NWO22594.1"/>
    <property type="molecule type" value="Genomic_DNA"/>
</dbReference>
<dbReference type="PRINTS" id="PR00455">
    <property type="entry name" value="HTHTETR"/>
</dbReference>
<feature type="domain" description="HTH tetR-type" evidence="5">
    <location>
        <begin position="9"/>
        <end position="69"/>
    </location>
</feature>
<keyword evidence="7" id="KW-1185">Reference proteome</keyword>
<gene>
    <name evidence="6" type="ORF">HW270_00625</name>
</gene>
<dbReference type="AlphaFoldDB" id="A0A7Y9AZZ8"/>
<name>A0A7Y9AZZ8_9FIRM</name>
<proteinExistence type="predicted"/>
<dbReference type="PROSITE" id="PS01081">
    <property type="entry name" value="HTH_TETR_1"/>
    <property type="match status" value="1"/>
</dbReference>
<dbReference type="Gene3D" id="1.10.357.10">
    <property type="entry name" value="Tetracycline Repressor, domain 2"/>
    <property type="match status" value="1"/>
</dbReference>
<reference evidence="6 7" key="1">
    <citation type="submission" date="2020-06" db="EMBL/GenBank/DDBJ databases">
        <title>Mogibacterium timidum strain W9173 genomic sequence.</title>
        <authorList>
            <person name="Wade W.G."/>
            <person name="Johnston C.D."/>
            <person name="Chen T."/>
            <person name="Dewhirst F.E."/>
        </authorList>
    </citation>
    <scope>NUCLEOTIDE SEQUENCE [LARGE SCALE GENOMIC DNA]</scope>
    <source>
        <strain evidence="6 7">W9173</strain>
    </source>
</reference>
<keyword evidence="1" id="KW-0805">Transcription regulation</keyword>
<keyword evidence="2 4" id="KW-0238">DNA-binding</keyword>
<evidence type="ECO:0000313" key="6">
    <source>
        <dbReference type="EMBL" id="NWO22594.1"/>
    </source>
</evidence>
<keyword evidence="3" id="KW-0804">Transcription</keyword>
<dbReference type="InterPro" id="IPR023772">
    <property type="entry name" value="DNA-bd_HTH_TetR-type_CS"/>
</dbReference>
<dbReference type="PANTHER" id="PTHR47506:SF1">
    <property type="entry name" value="HTH-TYPE TRANSCRIPTIONAL REGULATOR YJDC"/>
    <property type="match status" value="1"/>
</dbReference>
<dbReference type="InterPro" id="IPR009057">
    <property type="entry name" value="Homeodomain-like_sf"/>
</dbReference>
<dbReference type="PANTHER" id="PTHR47506">
    <property type="entry name" value="TRANSCRIPTIONAL REGULATORY PROTEIN"/>
    <property type="match status" value="1"/>
</dbReference>
<dbReference type="PROSITE" id="PS50977">
    <property type="entry name" value="HTH_TETR_2"/>
    <property type="match status" value="1"/>
</dbReference>